<reference evidence="1 2" key="1">
    <citation type="submission" date="2024-04" db="EMBL/GenBank/DDBJ databases">
        <authorList>
            <person name="Fracassetti M."/>
        </authorList>
    </citation>
    <scope>NUCLEOTIDE SEQUENCE [LARGE SCALE GENOMIC DNA]</scope>
</reference>
<evidence type="ECO:0000313" key="2">
    <source>
        <dbReference type="Proteomes" id="UP001497516"/>
    </source>
</evidence>
<dbReference type="AlphaFoldDB" id="A0AAV2E4S8"/>
<proteinExistence type="predicted"/>
<evidence type="ECO:0000313" key="1">
    <source>
        <dbReference type="EMBL" id="CAL1380677.1"/>
    </source>
</evidence>
<name>A0AAV2E4S8_9ROSI</name>
<keyword evidence="2" id="KW-1185">Reference proteome</keyword>
<protein>
    <submittedName>
        <fullName evidence="1">Uncharacterized protein</fullName>
    </submittedName>
</protein>
<accession>A0AAV2E4S8</accession>
<organism evidence="1 2">
    <name type="scientific">Linum trigynum</name>
    <dbReference type="NCBI Taxonomy" id="586398"/>
    <lineage>
        <taxon>Eukaryota</taxon>
        <taxon>Viridiplantae</taxon>
        <taxon>Streptophyta</taxon>
        <taxon>Embryophyta</taxon>
        <taxon>Tracheophyta</taxon>
        <taxon>Spermatophyta</taxon>
        <taxon>Magnoliopsida</taxon>
        <taxon>eudicotyledons</taxon>
        <taxon>Gunneridae</taxon>
        <taxon>Pentapetalae</taxon>
        <taxon>rosids</taxon>
        <taxon>fabids</taxon>
        <taxon>Malpighiales</taxon>
        <taxon>Linaceae</taxon>
        <taxon>Linum</taxon>
    </lineage>
</organism>
<sequence>MDGLDDAVDGVAGLTELSKESEGVLVFIGEAGEAGCVVRGESLVSAAECTNSSGLGRAGSIEGGLG</sequence>
<dbReference type="EMBL" id="OZ034817">
    <property type="protein sequence ID" value="CAL1380677.1"/>
    <property type="molecule type" value="Genomic_DNA"/>
</dbReference>
<dbReference type="Proteomes" id="UP001497516">
    <property type="component" value="Chromosome 4"/>
</dbReference>
<gene>
    <name evidence="1" type="ORF">LTRI10_LOCUS22106</name>
</gene>